<name>A0AA35X228_GEOBA</name>
<keyword evidence="2" id="KW-1185">Reference proteome</keyword>
<evidence type="ECO:0000313" key="1">
    <source>
        <dbReference type="EMBL" id="CAI8041229.1"/>
    </source>
</evidence>
<proteinExistence type="predicted"/>
<gene>
    <name evidence="1" type="ORF">GBAR_LOCUS22931</name>
</gene>
<organism evidence="1 2">
    <name type="scientific">Geodia barretti</name>
    <name type="common">Barrett's horny sponge</name>
    <dbReference type="NCBI Taxonomy" id="519541"/>
    <lineage>
        <taxon>Eukaryota</taxon>
        <taxon>Metazoa</taxon>
        <taxon>Porifera</taxon>
        <taxon>Demospongiae</taxon>
        <taxon>Heteroscleromorpha</taxon>
        <taxon>Tetractinellida</taxon>
        <taxon>Astrophorina</taxon>
        <taxon>Geodiidae</taxon>
        <taxon>Geodia</taxon>
    </lineage>
</organism>
<comment type="caution">
    <text evidence="1">The sequence shown here is derived from an EMBL/GenBank/DDBJ whole genome shotgun (WGS) entry which is preliminary data.</text>
</comment>
<evidence type="ECO:0000313" key="2">
    <source>
        <dbReference type="Proteomes" id="UP001174909"/>
    </source>
</evidence>
<dbReference type="AlphaFoldDB" id="A0AA35X228"/>
<sequence length="63" mass="7219">MKTHTHIHSPKLLDLVQSKPPIISTLNYPTATATHQQQQFLVCQFEASLFHMLLHLKSMRHSG</sequence>
<protein>
    <submittedName>
        <fullName evidence="1">Uncharacterized protein</fullName>
    </submittedName>
</protein>
<dbReference type="EMBL" id="CASHTH010003173">
    <property type="protein sequence ID" value="CAI8041229.1"/>
    <property type="molecule type" value="Genomic_DNA"/>
</dbReference>
<accession>A0AA35X228</accession>
<dbReference type="Proteomes" id="UP001174909">
    <property type="component" value="Unassembled WGS sequence"/>
</dbReference>
<reference evidence="1" key="1">
    <citation type="submission" date="2023-03" db="EMBL/GenBank/DDBJ databases">
        <authorList>
            <person name="Steffen K."/>
            <person name="Cardenas P."/>
        </authorList>
    </citation>
    <scope>NUCLEOTIDE SEQUENCE</scope>
</reference>